<dbReference type="PANTHER" id="PTHR46967:SF2">
    <property type="entry name" value="SUSHI, VON WILLEBRAND FACTOR TYPE A, EGF AND PENTRAXIN DOMAIN-CONTAINING PROTEIN 1-LIKE"/>
    <property type="match status" value="1"/>
</dbReference>
<feature type="signal peptide" evidence="6">
    <location>
        <begin position="1"/>
        <end position="21"/>
    </location>
</feature>
<dbReference type="Pfam" id="PF13385">
    <property type="entry name" value="Laminin_G_3"/>
    <property type="match status" value="1"/>
</dbReference>
<evidence type="ECO:0000256" key="4">
    <source>
        <dbReference type="ARBA" id="ARBA00023157"/>
    </source>
</evidence>
<accession>A0A7S0ET74</accession>
<dbReference type="InterPro" id="IPR026876">
    <property type="entry name" value="Fn3_assoc_repeat"/>
</dbReference>
<organism evidence="8">
    <name type="scientific">Hanusia phi</name>
    <dbReference type="NCBI Taxonomy" id="3032"/>
    <lineage>
        <taxon>Eukaryota</taxon>
        <taxon>Cryptophyceae</taxon>
        <taxon>Pyrenomonadales</taxon>
        <taxon>Geminigeraceae</taxon>
        <taxon>Hanusia</taxon>
    </lineage>
</organism>
<dbReference type="SUPFAM" id="SSF49899">
    <property type="entry name" value="Concanavalin A-like lectins/glucanases"/>
    <property type="match status" value="1"/>
</dbReference>
<dbReference type="NCBIfam" id="TIGR02232">
    <property type="entry name" value="myxo_disulf_rpt"/>
    <property type="match status" value="1"/>
</dbReference>
<dbReference type="FunFam" id="2.10.25.10:FF:000038">
    <property type="entry name" value="Fibrillin 2"/>
    <property type="match status" value="1"/>
</dbReference>
<comment type="caution">
    <text evidence="5">Lacks conserved residue(s) required for the propagation of feature annotation.</text>
</comment>
<dbReference type="SMART" id="SM01411">
    <property type="entry name" value="Ephrin_rec_like"/>
    <property type="match status" value="2"/>
</dbReference>
<dbReference type="AlphaFoldDB" id="A0A7S0ET74"/>
<dbReference type="InterPro" id="IPR013320">
    <property type="entry name" value="ConA-like_dom_sf"/>
</dbReference>
<evidence type="ECO:0000256" key="1">
    <source>
        <dbReference type="ARBA" id="ARBA00022536"/>
    </source>
</evidence>
<dbReference type="PROSITE" id="PS00010">
    <property type="entry name" value="ASX_HYDROXYL"/>
    <property type="match status" value="1"/>
</dbReference>
<keyword evidence="4" id="KW-1015">Disulfide bond</keyword>
<dbReference type="Pfam" id="PF12947">
    <property type="entry name" value="EGF_3"/>
    <property type="match status" value="1"/>
</dbReference>
<dbReference type="CDD" id="cd00054">
    <property type="entry name" value="EGF_CA"/>
    <property type="match status" value="1"/>
</dbReference>
<evidence type="ECO:0000259" key="7">
    <source>
        <dbReference type="PROSITE" id="PS50026"/>
    </source>
</evidence>
<sequence length="1271" mass="137316">MKPRKKLLFLVCACIFCLAHAPSPILPEHITSADPFNPDSASSWTNQVYPPQFQDNNGRWLYLPSVGTQPYISIFIIQSSACGYLYVRSKAELPTLGSKIRLSANLDLVFSVQQVVDGASQPAGSVLGSSSAFAYVCSVDGKQYKLNSAPGRWTNDVLLPAEYGLPDISDTGVAAPPQFYEIDKSLNVTDPLIVCPRVSNCVADTQFVCDKLGSDVYFAIHCTCKPTSLAKSWNGSLMSFSDANDIVGALPLRVWSSTPNAVIRYTTDGSDPSEDYGNLVYSGDTICLSHSGVIKAVSYLPRILRDPVRRSRITQIPYTRIRMVEPRIRILPVGHYQTMLELVNEPCPLDGSGGYLSVQVVDSYRILRSTGCPTYPISGPVPTPATYKTWEFHLPSIPTLMNESMLVMNLSGIIGVAVNGVPMFAAPDSLQDASYQEELRLRDSCGGLSFSVKCDSTTCSESSSFSYTLQGLYHYRPFPTCLLTNESDGHSSLLGFKVDGIPVYGPFQSLNFVPTDLDECGGHVDAVHRFYHYHVVLGNPRLMNCFKGCVNADMIVHLNPMLAQSVDPHCVPAAVQQVQAYSSFLHRQIPGAILESSLLFPGNYSSYMSVEVSCSYLEGVGVVVYNVTGNKYLRCEGLDCVKVTGDSVSGRAIGRAQVVVYDQAVVSARCESPGLEASLVRATSELKVYNVAFNPLWERTYGLWNFTDRSTYHGIYQRQRSIVQGGCTEHYDTLVSPSLVLDLSGKMGDLLLSPPSCITTEPSWNFADMPSLYNMSSDSLGLSGLTFDQSIAVNGLIVPSPASDLVSTGKLPVTSLTLELWVGGVDLSKGSGIFCGIVTLRPGFLGKGWYVGYDVVTVGAEKLVEIYFSIATTGNDVHGRGGLRTVRKRYPSTLLSNWTHIACVYDASQIFLYINGELDAVQQACDVGVCGNISYPVIDNLFIKENVYFSVGKLQLNNKDVWFNGVFGWLRIMESVLSPVQVKASSQRMRYGLSVSPCPVGSYGDYEGVKPCLPCPLGHFSSVAGESQCSPCPAGSYADETGLVACKACPDGVLTPSVGSTSSADCTGPAFCSNLLDNCSPYASCQDVAGSFECTCREGYVGDGVACAAVCGDGLVVEGEECDDGNAWNLDGCNASCGVEEGFNCSAAGGPDSCACTLSSSECCMREYWGCLSNRLACDSDCFQSLNVCFQKNPSILSYKDNQVMTGSGLIAWEALFRSNCNPERMKMCYETFDYCKFSAGSLARATASPTCPSVDCVDAYASCINTEACR</sequence>
<dbReference type="Gene3D" id="2.60.120.200">
    <property type="match status" value="1"/>
</dbReference>
<dbReference type="InterPro" id="IPR011936">
    <property type="entry name" value="Myxo_disulph_rpt"/>
</dbReference>
<evidence type="ECO:0000256" key="5">
    <source>
        <dbReference type="PROSITE-ProRule" id="PRU00076"/>
    </source>
</evidence>
<keyword evidence="2 6" id="KW-0732">Signal</keyword>
<dbReference type="InterPro" id="IPR024731">
    <property type="entry name" value="NELL2-like_EGF"/>
</dbReference>
<dbReference type="PROSITE" id="PS50026">
    <property type="entry name" value="EGF_3"/>
    <property type="match status" value="1"/>
</dbReference>
<keyword evidence="1 5" id="KW-0245">EGF-like domain</keyword>
<evidence type="ECO:0000313" key="8">
    <source>
        <dbReference type="EMBL" id="CAD8492493.1"/>
    </source>
</evidence>
<dbReference type="Pfam" id="PF13287">
    <property type="entry name" value="Fn3_assoc"/>
    <property type="match status" value="1"/>
</dbReference>
<name>A0A7S0ET74_9CRYP</name>
<dbReference type="SUPFAM" id="SSF57196">
    <property type="entry name" value="EGF/Laminin"/>
    <property type="match status" value="1"/>
</dbReference>
<proteinExistence type="predicted"/>
<evidence type="ECO:0000256" key="3">
    <source>
        <dbReference type="ARBA" id="ARBA00022737"/>
    </source>
</evidence>
<dbReference type="InterPro" id="IPR000742">
    <property type="entry name" value="EGF"/>
</dbReference>
<keyword evidence="3" id="KW-0677">Repeat</keyword>
<dbReference type="Gene3D" id="2.10.50.10">
    <property type="entry name" value="Tumor Necrosis Factor Receptor, subunit A, domain 2"/>
    <property type="match status" value="2"/>
</dbReference>
<dbReference type="PANTHER" id="PTHR46967">
    <property type="entry name" value="INSULIN-LIKE GROWTH FACTOR BINDING PROTEIN,N-TERMINAL"/>
    <property type="match status" value="1"/>
</dbReference>
<dbReference type="InterPro" id="IPR011641">
    <property type="entry name" value="Tyr-kin_ephrin_A/B_rcpt-like"/>
</dbReference>
<reference evidence="8" key="1">
    <citation type="submission" date="2021-01" db="EMBL/GenBank/DDBJ databases">
        <authorList>
            <person name="Corre E."/>
            <person name="Pelletier E."/>
            <person name="Niang G."/>
            <person name="Scheremetjew M."/>
            <person name="Finn R."/>
            <person name="Kale V."/>
            <person name="Holt S."/>
            <person name="Cochrane G."/>
            <person name="Meng A."/>
            <person name="Brown T."/>
            <person name="Cohen L."/>
        </authorList>
    </citation>
    <scope>NUCLEOTIDE SEQUENCE</scope>
    <source>
        <strain evidence="8">CCMP325</strain>
    </source>
</reference>
<dbReference type="Gene3D" id="2.10.25.10">
    <property type="entry name" value="Laminin"/>
    <property type="match status" value="1"/>
</dbReference>
<dbReference type="PROSITE" id="PS01186">
    <property type="entry name" value="EGF_2"/>
    <property type="match status" value="1"/>
</dbReference>
<protein>
    <recommendedName>
        <fullName evidence="7">EGF-like domain-containing protein</fullName>
    </recommendedName>
</protein>
<dbReference type="InterPro" id="IPR025924">
    <property type="entry name" value="YHYH_dom"/>
</dbReference>
<evidence type="ECO:0000256" key="6">
    <source>
        <dbReference type="SAM" id="SignalP"/>
    </source>
</evidence>
<gene>
    <name evidence="8" type="ORF">HPHI1048_LOCUS15065</name>
</gene>
<feature type="chain" id="PRO_5031108495" description="EGF-like domain-containing protein" evidence="6">
    <location>
        <begin position="22"/>
        <end position="1271"/>
    </location>
</feature>
<dbReference type="Pfam" id="PF14240">
    <property type="entry name" value="YHYH"/>
    <property type="match status" value="1"/>
</dbReference>
<feature type="domain" description="EGF-like" evidence="7">
    <location>
        <begin position="1068"/>
        <end position="1108"/>
    </location>
</feature>
<dbReference type="Pfam" id="PF07699">
    <property type="entry name" value="Ephrin_rec_like"/>
    <property type="match status" value="1"/>
</dbReference>
<dbReference type="EMBL" id="HBEO01022253">
    <property type="protein sequence ID" value="CAD8492493.1"/>
    <property type="molecule type" value="Transcribed_RNA"/>
</dbReference>
<dbReference type="InterPro" id="IPR000152">
    <property type="entry name" value="EGF-type_Asp/Asn_hydroxyl_site"/>
</dbReference>
<evidence type="ECO:0000256" key="2">
    <source>
        <dbReference type="ARBA" id="ARBA00022729"/>
    </source>
</evidence>